<keyword evidence="2" id="KW-1133">Transmembrane helix</keyword>
<dbReference type="Gene3D" id="3.30.200.20">
    <property type="entry name" value="Phosphorylase Kinase, domain 1"/>
    <property type="match status" value="1"/>
</dbReference>
<accession>A0AA86V9I7</accession>
<dbReference type="Gene3D" id="1.10.510.10">
    <property type="entry name" value="Transferase(Phosphotransferase) domain 1"/>
    <property type="match status" value="1"/>
</dbReference>
<dbReference type="SUPFAM" id="SSF56112">
    <property type="entry name" value="Protein kinase-like (PK-like)"/>
    <property type="match status" value="1"/>
</dbReference>
<feature type="transmembrane region" description="Helical" evidence="2">
    <location>
        <begin position="163"/>
        <end position="182"/>
    </location>
</feature>
<organism evidence="4 5">
    <name type="scientific">Sphenostylis stenocarpa</name>
    <dbReference type="NCBI Taxonomy" id="92480"/>
    <lineage>
        <taxon>Eukaryota</taxon>
        <taxon>Viridiplantae</taxon>
        <taxon>Streptophyta</taxon>
        <taxon>Embryophyta</taxon>
        <taxon>Tracheophyta</taxon>
        <taxon>Spermatophyta</taxon>
        <taxon>Magnoliopsida</taxon>
        <taxon>eudicotyledons</taxon>
        <taxon>Gunneridae</taxon>
        <taxon>Pentapetalae</taxon>
        <taxon>rosids</taxon>
        <taxon>fabids</taxon>
        <taxon>Fabales</taxon>
        <taxon>Fabaceae</taxon>
        <taxon>Papilionoideae</taxon>
        <taxon>50 kb inversion clade</taxon>
        <taxon>NPAAA clade</taxon>
        <taxon>indigoferoid/millettioid clade</taxon>
        <taxon>Phaseoleae</taxon>
        <taxon>Sphenostylis</taxon>
    </lineage>
</organism>
<dbReference type="PANTHER" id="PTHR48055:SF22">
    <property type="entry name" value="LEUCINE-RICH REPEAT RECEPTOR-LIKE SERINE_THREONINE_TYROSINE-PROTEIN KINASE SOBIR1"/>
    <property type="match status" value="1"/>
</dbReference>
<evidence type="ECO:0000256" key="1">
    <source>
        <dbReference type="SAM" id="MobiDB-lite"/>
    </source>
</evidence>
<dbReference type="Pfam" id="PF00069">
    <property type="entry name" value="Pkinase"/>
    <property type="match status" value="1"/>
</dbReference>
<dbReference type="PROSITE" id="PS50011">
    <property type="entry name" value="PROTEIN_KINASE_DOM"/>
    <property type="match status" value="1"/>
</dbReference>
<evidence type="ECO:0000313" key="5">
    <source>
        <dbReference type="Proteomes" id="UP001189624"/>
    </source>
</evidence>
<dbReference type="FunFam" id="3.30.200.20:FF:000669">
    <property type="entry name" value="Inactive leucine-rich repeat receptor-like protein kinase CORYNE"/>
    <property type="match status" value="1"/>
</dbReference>
<sequence>MQLSSTAHMHSDEIRRSRRTVYCPSHGFRCFAFGPNVGPTSYCVLSAGSSQRREPVFCRRAPKSNDIVQFLRSVFFVSVLVAVIVVVVQWGCGLFLVFLLEVQILVLILEKVENLLRKMLMLILVLVLELYLTHFSIKYKKLFLDLFPSVEVMGGLSMHIPSSLARELLAIQPLFILFLFSLHHNTVQCQGRLSKHVSSEPPSPSRPSSPSSSAYKDDPRMIILSMVLGAATGLVCSVLFALVVRCVVQYLNRTPILKGPVIFSPKIAPKTLQSALAKENHLLGSSPNGKYYKTVLDNGLTIAVKRLTPFESNSPEAKRKSVKRQIQTELELLASLRHRNLMSLRAYVREPDGFSLVYDYVSTGSLADVMNRVWENELPFGWEVRLRIAVGVVKGLQYLHFTCVPQTLHYNLKPTNVMLDGEFEPRLADYGLAKLLPNLDRGTSLYTPPECFHNCSRYTDKSDIFSFGMILGVLLTGKDPTDPFFGEAASGGSLGCWLRHLQQAGEAREALDKSMLGEEGEEDEMLMAVRIAAACLSDMPADRPSSDELVHMLTQLHSF</sequence>
<feature type="transmembrane region" description="Helical" evidence="2">
    <location>
        <begin position="119"/>
        <end position="137"/>
    </location>
</feature>
<dbReference type="InterPro" id="IPR000719">
    <property type="entry name" value="Prot_kinase_dom"/>
</dbReference>
<protein>
    <recommendedName>
        <fullName evidence="3">Protein kinase domain-containing protein</fullName>
    </recommendedName>
</protein>
<dbReference type="GO" id="GO:0005524">
    <property type="term" value="F:ATP binding"/>
    <property type="evidence" value="ECO:0007669"/>
    <property type="project" value="InterPro"/>
</dbReference>
<dbReference type="Gramene" id="rna-AYBTSS11_LOCUS1585">
    <property type="protein sequence ID" value="CAJ1838265.1"/>
    <property type="gene ID" value="gene-AYBTSS11_LOCUS1585"/>
</dbReference>
<keyword evidence="5" id="KW-1185">Reference proteome</keyword>
<dbReference type="GO" id="GO:0004672">
    <property type="term" value="F:protein kinase activity"/>
    <property type="evidence" value="ECO:0007669"/>
    <property type="project" value="InterPro"/>
</dbReference>
<keyword evidence="2" id="KW-0812">Transmembrane</keyword>
<feature type="region of interest" description="Disordered" evidence="1">
    <location>
        <begin position="193"/>
        <end position="214"/>
    </location>
</feature>
<evidence type="ECO:0000256" key="2">
    <source>
        <dbReference type="SAM" id="Phobius"/>
    </source>
</evidence>
<dbReference type="PANTHER" id="PTHR48055">
    <property type="entry name" value="LEUCINE-RICH REPEAT RECEPTOR PROTEIN KINASE EMS1"/>
    <property type="match status" value="1"/>
</dbReference>
<dbReference type="Proteomes" id="UP001189624">
    <property type="component" value="Chromosome 1"/>
</dbReference>
<dbReference type="EMBL" id="OY731398">
    <property type="protein sequence ID" value="CAJ1838265.1"/>
    <property type="molecule type" value="Genomic_DNA"/>
</dbReference>
<name>A0AA86V9I7_9FABA</name>
<feature type="transmembrane region" description="Helical" evidence="2">
    <location>
        <begin position="70"/>
        <end position="88"/>
    </location>
</feature>
<feature type="domain" description="Protein kinase" evidence="3">
    <location>
        <begin position="277"/>
        <end position="559"/>
    </location>
</feature>
<gene>
    <name evidence="4" type="ORF">AYBTSS11_LOCUS1585</name>
</gene>
<dbReference type="AlphaFoldDB" id="A0AA86V9I7"/>
<dbReference type="FunFam" id="1.10.510.10:FF:000583">
    <property type="entry name" value="Inactive leucine-rich repeat receptor-like protein kinase CORYNE"/>
    <property type="match status" value="1"/>
</dbReference>
<dbReference type="InterPro" id="IPR011009">
    <property type="entry name" value="Kinase-like_dom_sf"/>
</dbReference>
<evidence type="ECO:0000313" key="4">
    <source>
        <dbReference type="EMBL" id="CAJ1838265.1"/>
    </source>
</evidence>
<dbReference type="GO" id="GO:0016020">
    <property type="term" value="C:membrane"/>
    <property type="evidence" value="ECO:0007669"/>
    <property type="project" value="TreeGrafter"/>
</dbReference>
<evidence type="ECO:0000259" key="3">
    <source>
        <dbReference type="PROSITE" id="PS50011"/>
    </source>
</evidence>
<dbReference type="InterPro" id="IPR051564">
    <property type="entry name" value="LRR_receptor-like_kinase"/>
</dbReference>
<keyword evidence="2" id="KW-0472">Membrane</keyword>
<feature type="transmembrane region" description="Helical" evidence="2">
    <location>
        <begin position="221"/>
        <end position="244"/>
    </location>
</feature>
<reference evidence="4" key="1">
    <citation type="submission" date="2023-10" db="EMBL/GenBank/DDBJ databases">
        <authorList>
            <person name="Domelevo Entfellner J.-B."/>
        </authorList>
    </citation>
    <scope>NUCLEOTIDE SEQUENCE</scope>
</reference>
<proteinExistence type="predicted"/>
<dbReference type="CDD" id="cd14066">
    <property type="entry name" value="STKc_IRAK"/>
    <property type="match status" value="1"/>
</dbReference>